<feature type="active site" description="Charge relay system" evidence="8">
    <location>
        <position position="189"/>
    </location>
</feature>
<evidence type="ECO:0000256" key="3">
    <source>
        <dbReference type="ARBA" id="ARBA00022670"/>
    </source>
</evidence>
<evidence type="ECO:0000256" key="7">
    <source>
        <dbReference type="ARBA" id="ARBA00022825"/>
    </source>
</evidence>
<feature type="chain" id="PRO_5045141577" evidence="11">
    <location>
        <begin position="25"/>
        <end position="1768"/>
    </location>
</feature>
<dbReference type="PANTHER" id="PTHR43399">
    <property type="entry name" value="SUBTILISIN-RELATED"/>
    <property type="match status" value="1"/>
</dbReference>
<dbReference type="InterPro" id="IPR051048">
    <property type="entry name" value="Peptidase_S8/S53_subtilisin"/>
</dbReference>
<dbReference type="PROSITE" id="PS00138">
    <property type="entry name" value="SUBTILASE_SER"/>
    <property type="match status" value="1"/>
</dbReference>
<keyword evidence="14" id="KW-1185">Reference proteome</keyword>
<evidence type="ECO:0000256" key="4">
    <source>
        <dbReference type="ARBA" id="ARBA00022729"/>
    </source>
</evidence>
<dbReference type="Pfam" id="PF06280">
    <property type="entry name" value="fn3_5"/>
    <property type="match status" value="1"/>
</dbReference>
<dbReference type="Pfam" id="PF00082">
    <property type="entry name" value="Peptidase_S8"/>
    <property type="match status" value="1"/>
</dbReference>
<dbReference type="InterPro" id="IPR001119">
    <property type="entry name" value="SLH_dom"/>
</dbReference>
<evidence type="ECO:0000259" key="12">
    <source>
        <dbReference type="PROSITE" id="PS51272"/>
    </source>
</evidence>
<feature type="active site" description="Charge relay system" evidence="8">
    <location>
        <position position="582"/>
    </location>
</feature>
<dbReference type="InterPro" id="IPR034216">
    <property type="entry name" value="C5a_Peptidase"/>
</dbReference>
<keyword evidence="3 8" id="KW-0645">Protease</keyword>
<comment type="similarity">
    <text evidence="1 8 9">Belongs to the peptidase S8 family.</text>
</comment>
<dbReference type="Pfam" id="PF02225">
    <property type="entry name" value="PA"/>
    <property type="match status" value="1"/>
</dbReference>
<dbReference type="InterPro" id="IPR010259">
    <property type="entry name" value="S8pro/Inhibitor_I9"/>
</dbReference>
<feature type="domain" description="SLH" evidence="12">
    <location>
        <begin position="1709"/>
        <end position="1768"/>
    </location>
</feature>
<evidence type="ECO:0000313" key="14">
    <source>
        <dbReference type="Proteomes" id="UP001595817"/>
    </source>
</evidence>
<gene>
    <name evidence="13" type="ORF">ACFOZY_05835</name>
</gene>
<dbReference type="Gene3D" id="2.60.40.1080">
    <property type="match status" value="1"/>
</dbReference>
<keyword evidence="4 11" id="KW-0732">Signal</keyword>
<evidence type="ECO:0000256" key="2">
    <source>
        <dbReference type="ARBA" id="ARBA00022525"/>
    </source>
</evidence>
<evidence type="ECO:0000256" key="9">
    <source>
        <dbReference type="RuleBase" id="RU003355"/>
    </source>
</evidence>
<dbReference type="InterPro" id="IPR046450">
    <property type="entry name" value="PA_dom_sf"/>
</dbReference>
<keyword evidence="2" id="KW-0964">Secreted</keyword>
<evidence type="ECO:0000256" key="5">
    <source>
        <dbReference type="ARBA" id="ARBA00022737"/>
    </source>
</evidence>
<evidence type="ECO:0000256" key="10">
    <source>
        <dbReference type="SAM" id="MobiDB-lite"/>
    </source>
</evidence>
<accession>A0ABV8X205</accession>
<dbReference type="Pfam" id="PF09136">
    <property type="entry name" value="Glucodextran_B"/>
    <property type="match status" value="1"/>
</dbReference>
<keyword evidence="6 8" id="KW-0378">Hydrolase</keyword>
<dbReference type="InterPro" id="IPR023827">
    <property type="entry name" value="Peptidase_S8_Asp-AS"/>
</dbReference>
<evidence type="ECO:0000256" key="8">
    <source>
        <dbReference type="PROSITE-ProRule" id="PRU01240"/>
    </source>
</evidence>
<dbReference type="InterPro" id="IPR000209">
    <property type="entry name" value="Peptidase_S8/S53_dom"/>
</dbReference>
<dbReference type="EMBL" id="JBHSEC010000006">
    <property type="protein sequence ID" value="MFC4409958.1"/>
    <property type="molecule type" value="Genomic_DNA"/>
</dbReference>
<feature type="compositionally biased region" description="Pro residues" evidence="10">
    <location>
        <begin position="1392"/>
        <end position="1404"/>
    </location>
</feature>
<evidence type="ECO:0000313" key="13">
    <source>
        <dbReference type="EMBL" id="MFC4409958.1"/>
    </source>
</evidence>
<dbReference type="PROSITE" id="PS51892">
    <property type="entry name" value="SUBTILASE"/>
    <property type="match status" value="1"/>
</dbReference>
<dbReference type="PROSITE" id="PS00136">
    <property type="entry name" value="SUBTILASE_ASP"/>
    <property type="match status" value="1"/>
</dbReference>
<feature type="domain" description="SLH" evidence="12">
    <location>
        <begin position="1645"/>
        <end position="1705"/>
    </location>
</feature>
<feature type="signal peptide" evidence="11">
    <location>
        <begin position="1"/>
        <end position="24"/>
    </location>
</feature>
<dbReference type="Gene3D" id="2.60.40.1710">
    <property type="entry name" value="Subtilisin-like superfamily"/>
    <property type="match status" value="1"/>
</dbReference>
<dbReference type="Pfam" id="PF00395">
    <property type="entry name" value="SLH"/>
    <property type="match status" value="3"/>
</dbReference>
<dbReference type="InterPro" id="IPR003137">
    <property type="entry name" value="PA_domain"/>
</dbReference>
<dbReference type="CDD" id="cd07475">
    <property type="entry name" value="Peptidases_S8_C5a_Peptidase"/>
    <property type="match status" value="1"/>
</dbReference>
<dbReference type="SUPFAM" id="SSF52743">
    <property type="entry name" value="Subtilisin-like"/>
    <property type="match status" value="1"/>
</dbReference>
<evidence type="ECO:0000256" key="1">
    <source>
        <dbReference type="ARBA" id="ARBA00011073"/>
    </source>
</evidence>
<dbReference type="InterPro" id="IPR013783">
    <property type="entry name" value="Ig-like_fold"/>
</dbReference>
<dbReference type="Pfam" id="PF05922">
    <property type="entry name" value="Inhibitor_I9"/>
    <property type="match status" value="1"/>
</dbReference>
<dbReference type="PRINTS" id="PR00723">
    <property type="entry name" value="SUBTILISIN"/>
</dbReference>
<dbReference type="Gene3D" id="3.40.50.200">
    <property type="entry name" value="Peptidase S8/S53 domain"/>
    <property type="match status" value="1"/>
</dbReference>
<dbReference type="InterPro" id="IPR015500">
    <property type="entry name" value="Peptidase_S8_subtilisin-rel"/>
</dbReference>
<dbReference type="PROSITE" id="PS51272">
    <property type="entry name" value="SLH"/>
    <property type="match status" value="3"/>
</dbReference>
<reference evidence="14" key="1">
    <citation type="journal article" date="2019" name="Int. J. Syst. Evol. Microbiol.">
        <title>The Global Catalogue of Microorganisms (GCM) 10K type strain sequencing project: providing services to taxonomists for standard genome sequencing and annotation.</title>
        <authorList>
            <consortium name="The Broad Institute Genomics Platform"/>
            <consortium name="The Broad Institute Genome Sequencing Center for Infectious Disease"/>
            <person name="Wu L."/>
            <person name="Ma J."/>
        </authorList>
    </citation>
    <scope>NUCLEOTIDE SEQUENCE [LARGE SCALE GENOMIC DNA]</scope>
    <source>
        <strain evidence="14">CCUG 59778</strain>
    </source>
</reference>
<dbReference type="PROSITE" id="PS00137">
    <property type="entry name" value="SUBTILASE_HIS"/>
    <property type="match status" value="1"/>
</dbReference>
<dbReference type="Gene3D" id="2.60.40.10">
    <property type="entry name" value="Immunoglobulins"/>
    <property type="match status" value="1"/>
</dbReference>
<dbReference type="Gene3D" id="3.50.30.30">
    <property type="match status" value="1"/>
</dbReference>
<proteinExistence type="inferred from homology"/>
<dbReference type="PANTHER" id="PTHR43399:SF4">
    <property type="entry name" value="CELL WALL-ASSOCIATED PROTEASE"/>
    <property type="match status" value="1"/>
</dbReference>
<feature type="domain" description="SLH" evidence="12">
    <location>
        <begin position="1581"/>
        <end position="1644"/>
    </location>
</feature>
<dbReference type="InterPro" id="IPR010435">
    <property type="entry name" value="C5a/SBT2-like_Fn3"/>
</dbReference>
<dbReference type="InterPro" id="IPR022398">
    <property type="entry name" value="Peptidase_S8_His-AS"/>
</dbReference>
<comment type="caution">
    <text evidence="13">The sequence shown here is derived from an EMBL/GenBank/DDBJ whole genome shotgun (WGS) entry which is preliminary data.</text>
</comment>
<sequence length="1768" mass="194055">MRTYYRTLLMTVLFVLMLNSIASAMNGSRVTVEESLSIQKPVPSRLLTPEDPHELVRIIVELEQEPTIKKATKKGVLYKELKPTERVALEKGVLSQQETVQEKIQSEAPSIEYLSNFTTVFNGFSAEVEAEHVEKIAKIEGIKAVYEATEYSRPVEKPEMVYSKELIQTQQAWNDYAFKGEGMVVGIIDTGIDITHKDMVLTDEKSGEITAEQVNSLLAKGSIEAGKYYTPKIPFGYNYMDDNDIIIDSIPDASMHGMHVAGIVGANGNEENGGIQGVAPEAQLLALKVFGNDPEFQSTFGDIYIEAIDDAIKLGADVINMSLGSTAGFVDANHPEQQAVKRAVDNGVLVAISTGNSALFGDGYFFPYTENQDYGLTGSPGISEHSLSVASFENSMLTAYSFNYFVNGEEVNRALYLLANSSFPDKLLTGPMEVVDTGFGTVEDFKDKDVKDKIALISRGEIPFVEKGLNAQAAGAAGVMIYNNTEGTVNMISSSVIQIPYMSILMSDGLAMKEHLDLGQNVTVEFDGQFIHKPNPLDGKMSDFTSWGPTPNLDFKPEITAPGGSIFSTLNNNQYGMMSGTSMAAPHVAGGAALVFERVDNEFGLTGSERVELVKNLLMNTAKPIEFEEGEFISPRRQGAGLIQLANALSTEVVVTNEATGEAKVALKEIFGNTATFTLDAKNYSDKEITYHVDVGVQVDQWGEALGYLVTSPNEFGSNVVTDEVNIDTLEFLTVPANGSITLNVSIEFSGIEYLREYFTNGYFVDGFVILTDLNEEVSGNVPLVVPFFGFNGGWDDAPLFDHFAWDPMSFWGYTALVDRDGNYIVGGKEFNLDRFGFSPNNDGLLDEVIPVFSLLRNAKEFRVEVTDHDGQVLRTLRTAKELRKHYSNTTDALPYSFNLNYGWDGMVNNIPAVDDQYFIKLSGVIDYPGAEWQSIIVPVKIDTIAPIASAIFNSITQTVELVNIDDGDGTGIEYWEVLVNGEIVSGELDPGEEIFVLDQDLMPEDTISVALTEHAKNTAEVEVTINDDEVETDGPIITIDSPVEGSIHNISEITVTGSIEDESTIEHVLVNENEAEVTNATFTHTLKLEDGPAQISVQATDRYGNIGNAERTVYVDTTAPLLEINTLESDEESINFLIRIKDNYKYIVLRVNGDQVYTNDATPDEIGGFEEELPINVPVTESGVYLFEVEDIAGNITNQRVVFGEGKYEELLVPSTINMVENQEVDFTITYTTTTAEGTTSEDVTKVAEYSIDNPVIVLNSVKGTIKAKAPGTAEVTVKYSNLEERFTVNVMESEEPQTEQVLVLQDSTFSMLVGNRITIKANLITIDSDGNQIDIQDISSQLKFKDFDDQIIEIEDNDVIGKAVGKTAVTAYYDNLEATVIVAVQRRPRPNPAPDPKPPTPPTSDQLVDEQVKIPNTQEVKVEAPAPTISQPTVKTELTSKSMKALADSGKSLIVKAGNIEVDVPSSVIKSINLGANEKVSFQIELVNDAKVNTLGILVSDVFDFSISITGNQGTRGVSNFAEPITVIMPIKSFPEDHEKVAAYYLNEETGRLDYSGGIYSDHAIRFKTRHFSKFVAVESYSTFADIHNHWAKNEIEVLASRKITSGTAENVFSPDDEMTRAQFAVLLARALNLPNKSFEGIFKDIPEHMEWGNVEIEAAYRAGIIKGKSAGIFEPNLPITREQMALMMIRAIEYQNPDQLKGLNVVNEFNDIGGVNPNSLKSIEAAASLGLLTGFYDGTFRPRDFSTRAQTSVVLYRLLKQLGEI</sequence>
<dbReference type="InterPro" id="IPR023828">
    <property type="entry name" value="Peptidase_S8_Ser-AS"/>
</dbReference>
<feature type="active site" description="Charge relay system" evidence="8">
    <location>
        <position position="256"/>
    </location>
</feature>
<protein>
    <submittedName>
        <fullName evidence="13">S8 family serine peptidase</fullName>
    </submittedName>
</protein>
<dbReference type="InterPro" id="IPR036852">
    <property type="entry name" value="Peptidase_S8/S53_dom_sf"/>
</dbReference>
<name>A0ABV8X205_9LACT</name>
<dbReference type="RefSeq" id="WP_378153269.1">
    <property type="nucleotide sequence ID" value="NZ_JBHSEC010000006.1"/>
</dbReference>
<dbReference type="CDD" id="cd02133">
    <property type="entry name" value="PA_C5a_like"/>
    <property type="match status" value="1"/>
</dbReference>
<dbReference type="Proteomes" id="UP001595817">
    <property type="component" value="Unassembled WGS sequence"/>
</dbReference>
<keyword evidence="7 8" id="KW-0720">Serine protease</keyword>
<evidence type="ECO:0000256" key="11">
    <source>
        <dbReference type="SAM" id="SignalP"/>
    </source>
</evidence>
<feature type="region of interest" description="Disordered" evidence="10">
    <location>
        <begin position="1389"/>
        <end position="1409"/>
    </location>
</feature>
<keyword evidence="5" id="KW-0677">Repeat</keyword>
<evidence type="ECO:0000256" key="6">
    <source>
        <dbReference type="ARBA" id="ARBA00022801"/>
    </source>
</evidence>
<dbReference type="SUPFAM" id="SSF52025">
    <property type="entry name" value="PA domain"/>
    <property type="match status" value="1"/>
</dbReference>
<organism evidence="13 14">
    <name type="scientific">Chungangia koreensis</name>
    <dbReference type="NCBI Taxonomy" id="752657"/>
    <lineage>
        <taxon>Bacteria</taxon>
        <taxon>Bacillati</taxon>
        <taxon>Bacillota</taxon>
        <taxon>Bacilli</taxon>
        <taxon>Lactobacillales</taxon>
        <taxon>Chungangia</taxon>
    </lineage>
</organism>